<accession>A0A0N9V0D3</accession>
<keyword evidence="2" id="KW-1003">Cell membrane</keyword>
<reference evidence="8 9" key="1">
    <citation type="journal article" date="2015" name="Genome Announc.">
        <title>Complete Genome Sequence of Polypropylene Glycol- and Polyethylene Glycol-Degrading Sphingopyxis macrogoltabida Strain EY-1.</title>
        <authorList>
            <person name="Ohtsubo Y."/>
            <person name="Nagata Y."/>
            <person name="Numata M."/>
            <person name="Tsuchikane K."/>
            <person name="Hosoyama A."/>
            <person name="Yamazoe A."/>
            <person name="Tsuda M."/>
            <person name="Fujita N."/>
            <person name="Kawai F."/>
        </authorList>
    </citation>
    <scope>NUCLEOTIDE SEQUENCE [LARGE SCALE GENOMIC DNA]</scope>
    <source>
        <strain evidence="8 9">EY-1</strain>
    </source>
</reference>
<evidence type="ECO:0000259" key="7">
    <source>
        <dbReference type="Pfam" id="PF09335"/>
    </source>
</evidence>
<evidence type="ECO:0000256" key="5">
    <source>
        <dbReference type="ARBA" id="ARBA00023136"/>
    </source>
</evidence>
<dbReference type="PATRIC" id="fig|33050.5.peg.3209"/>
<name>A0A0N9V0D3_SPHMC</name>
<keyword evidence="4 6" id="KW-1133">Transmembrane helix</keyword>
<feature type="domain" description="VTT" evidence="7">
    <location>
        <begin position="66"/>
        <end position="182"/>
    </location>
</feature>
<evidence type="ECO:0000256" key="6">
    <source>
        <dbReference type="SAM" id="Phobius"/>
    </source>
</evidence>
<feature type="transmembrane region" description="Helical" evidence="6">
    <location>
        <begin position="48"/>
        <end position="66"/>
    </location>
</feature>
<evidence type="ECO:0000256" key="1">
    <source>
        <dbReference type="ARBA" id="ARBA00004651"/>
    </source>
</evidence>
<sequence length="217" mass="22552">MAKRPALLTRWVVIAALLAIVVGLPLVFRDQFMAASNAILAAAEEQPLAAAAFIVAALTLDLFLPVPNGVTNTLAGAAFGFPVGTLVIWTGLMGASLAGYAFGRWAARPLAKRLLGADDIEKAHRLAERAGPVALILSRPVPVLAEVMSVAAGIAGMSFARFALVMALANLGVAMLFAAIGAAAIGQASGELLMLGAVGLPLLFWLSWQGVERWRAR</sequence>
<dbReference type="GO" id="GO:0005886">
    <property type="term" value="C:plasma membrane"/>
    <property type="evidence" value="ECO:0007669"/>
    <property type="project" value="UniProtKB-SubCell"/>
</dbReference>
<evidence type="ECO:0000256" key="3">
    <source>
        <dbReference type="ARBA" id="ARBA00022692"/>
    </source>
</evidence>
<dbReference type="Pfam" id="PF09335">
    <property type="entry name" value="VTT_dom"/>
    <property type="match status" value="1"/>
</dbReference>
<gene>
    <name evidence="8" type="ORF">AN936_15475</name>
</gene>
<proteinExistence type="predicted"/>
<protein>
    <recommendedName>
        <fullName evidence="7">VTT domain-containing protein</fullName>
    </recommendedName>
</protein>
<keyword evidence="3 6" id="KW-0812">Transmembrane</keyword>
<dbReference type="PANTHER" id="PTHR42709:SF6">
    <property type="entry name" value="UNDECAPRENYL PHOSPHATE TRANSPORTER A"/>
    <property type="match status" value="1"/>
</dbReference>
<dbReference type="PANTHER" id="PTHR42709">
    <property type="entry name" value="ALKALINE PHOSPHATASE LIKE PROTEIN"/>
    <property type="match status" value="1"/>
</dbReference>
<organism evidence="8 9">
    <name type="scientific">Sphingopyxis macrogoltabida</name>
    <name type="common">Sphingomonas macrogoltabidus</name>
    <dbReference type="NCBI Taxonomy" id="33050"/>
    <lineage>
        <taxon>Bacteria</taxon>
        <taxon>Pseudomonadati</taxon>
        <taxon>Pseudomonadota</taxon>
        <taxon>Alphaproteobacteria</taxon>
        <taxon>Sphingomonadales</taxon>
        <taxon>Sphingomonadaceae</taxon>
        <taxon>Sphingopyxis</taxon>
    </lineage>
</organism>
<dbReference type="RefSeq" id="WP_054588856.1">
    <property type="nucleotide sequence ID" value="NZ_CP012700.1"/>
</dbReference>
<feature type="transmembrane region" description="Helical" evidence="6">
    <location>
        <begin position="192"/>
        <end position="211"/>
    </location>
</feature>
<feature type="transmembrane region" description="Helical" evidence="6">
    <location>
        <begin position="162"/>
        <end position="186"/>
    </location>
</feature>
<dbReference type="EMBL" id="CP012700">
    <property type="protein sequence ID" value="ALH81702.1"/>
    <property type="molecule type" value="Genomic_DNA"/>
</dbReference>
<dbReference type="InterPro" id="IPR032816">
    <property type="entry name" value="VTT_dom"/>
</dbReference>
<dbReference type="KEGG" id="smag:AN936_15475"/>
<dbReference type="InterPro" id="IPR051311">
    <property type="entry name" value="DedA_domain"/>
</dbReference>
<dbReference type="OrthoDB" id="7448343at2"/>
<comment type="subcellular location">
    <subcellularLocation>
        <location evidence="1">Cell membrane</location>
        <topology evidence="1">Multi-pass membrane protein</topology>
    </subcellularLocation>
</comment>
<dbReference type="AlphaFoldDB" id="A0A0N9V0D3"/>
<dbReference type="Proteomes" id="UP000058074">
    <property type="component" value="Chromosome"/>
</dbReference>
<evidence type="ECO:0000256" key="4">
    <source>
        <dbReference type="ARBA" id="ARBA00022989"/>
    </source>
</evidence>
<evidence type="ECO:0000313" key="8">
    <source>
        <dbReference type="EMBL" id="ALH81702.1"/>
    </source>
</evidence>
<feature type="transmembrane region" description="Helical" evidence="6">
    <location>
        <begin position="78"/>
        <end position="103"/>
    </location>
</feature>
<keyword evidence="5 6" id="KW-0472">Membrane</keyword>
<evidence type="ECO:0000256" key="2">
    <source>
        <dbReference type="ARBA" id="ARBA00022475"/>
    </source>
</evidence>
<evidence type="ECO:0000313" key="9">
    <source>
        <dbReference type="Proteomes" id="UP000058074"/>
    </source>
</evidence>
<feature type="transmembrane region" description="Helical" evidence="6">
    <location>
        <begin position="6"/>
        <end position="28"/>
    </location>
</feature>